<protein>
    <submittedName>
        <fullName evidence="1">Uncharacterized protein</fullName>
    </submittedName>
</protein>
<dbReference type="Proteomes" id="UP000242205">
    <property type="component" value="Chromosome"/>
</dbReference>
<keyword evidence="2" id="KW-1185">Reference proteome</keyword>
<gene>
    <name evidence="1" type="ORF">C0099_12860</name>
</gene>
<evidence type="ECO:0000313" key="2">
    <source>
        <dbReference type="Proteomes" id="UP000242205"/>
    </source>
</evidence>
<organism evidence="1 2">
    <name type="scientific">Pseudazoarcus pumilus</name>
    <dbReference type="NCBI Taxonomy" id="2067960"/>
    <lineage>
        <taxon>Bacteria</taxon>
        <taxon>Pseudomonadati</taxon>
        <taxon>Pseudomonadota</taxon>
        <taxon>Betaproteobacteria</taxon>
        <taxon>Rhodocyclales</taxon>
        <taxon>Zoogloeaceae</taxon>
        <taxon>Pseudazoarcus</taxon>
    </lineage>
</organism>
<dbReference type="EMBL" id="CP025682">
    <property type="protein sequence ID" value="AUN95744.1"/>
    <property type="molecule type" value="Genomic_DNA"/>
</dbReference>
<reference evidence="1 2" key="1">
    <citation type="submission" date="2018-01" db="EMBL/GenBank/DDBJ databases">
        <authorList>
            <person name="Fu G.-Y."/>
        </authorList>
    </citation>
    <scope>NUCLEOTIDE SEQUENCE [LARGE SCALE GENOMIC DNA]</scope>
    <source>
        <strain evidence="1 2">SY39</strain>
    </source>
</reference>
<proteinExistence type="predicted"/>
<sequence>MAHAGAFGFLEGADAYGGALVVPYYTVQNGNVTLLNIVNVDPESGKAVKVRFRGAERSDDVFDFQVFLSPGDMWTANISQGPDGRARLTTEDNSCTLPENVNRSFETLRLSGDEAARAAGTREGYVEIINMGDVIDYGNDARTELFDAIKHVDGVAPCTPEILQSVVSGDTSQLNVDNDENGEAERLNDVATPFLYANVTILNLDEAAAWSMNAVPVDSLFTTIFSSEGLPETRYWSQTASKFDADLAQVTLDGVFLSGAVDPAQYDFPDLSTPRYPDSSPIEQYLITSFYGIGAFPWLSNEFITDQEIFAATDWLFSMPTRRYAVEGRPYEGGVVHLDTADFQGDDGRGVLFPFSEYYDADTGCVRVAGLEVQDREERILTPDVVVSPGTTVRPQLCGEVAVMSFNRKGATRSGVLGAELTLNDITVPYENGHASFLFGGGIFDELDFELGYGLPVIAQAFVRANNGGSGAANMNFGGNWKHRGFSLPFGFPFFMGEP</sequence>
<dbReference type="KEGG" id="atw:C0099_12860"/>
<dbReference type="AlphaFoldDB" id="A0A2I6S912"/>
<accession>A0A2I6S912</accession>
<evidence type="ECO:0000313" key="1">
    <source>
        <dbReference type="EMBL" id="AUN95744.1"/>
    </source>
</evidence>
<name>A0A2I6S912_9RHOO</name>